<dbReference type="Pfam" id="PF11127">
    <property type="entry name" value="YgaP-like_TM"/>
    <property type="match status" value="1"/>
</dbReference>
<feature type="transmembrane region" description="Helical" evidence="1">
    <location>
        <begin position="14"/>
        <end position="33"/>
    </location>
</feature>
<evidence type="ECO:0000313" key="3">
    <source>
        <dbReference type="EMBL" id="PCE65058.1"/>
    </source>
</evidence>
<keyword evidence="3" id="KW-0808">Transferase</keyword>
<keyword evidence="4" id="KW-1185">Reference proteome</keyword>
<gene>
    <name evidence="3" type="ORF">B7P33_05895</name>
</gene>
<evidence type="ECO:0000256" key="1">
    <source>
        <dbReference type="SAM" id="Phobius"/>
    </source>
</evidence>
<keyword evidence="1" id="KW-0812">Transmembrane</keyword>
<dbReference type="RefSeq" id="WP_097440728.1">
    <property type="nucleotide sequence ID" value="NZ_KZ300476.1"/>
</dbReference>
<keyword evidence="1" id="KW-1133">Transmembrane helix</keyword>
<evidence type="ECO:0000313" key="4">
    <source>
        <dbReference type="Proteomes" id="UP000219559"/>
    </source>
</evidence>
<dbReference type="Gene3D" id="6.10.140.1340">
    <property type="match status" value="1"/>
</dbReference>
<accession>A0A2A4GAP7</accession>
<organism evidence="3 4">
    <name type="scientific">Sediminicola luteus</name>
    <dbReference type="NCBI Taxonomy" id="319238"/>
    <lineage>
        <taxon>Bacteria</taxon>
        <taxon>Pseudomonadati</taxon>
        <taxon>Bacteroidota</taxon>
        <taxon>Flavobacteriia</taxon>
        <taxon>Flavobacteriales</taxon>
        <taxon>Flavobacteriaceae</taxon>
        <taxon>Sediminicola</taxon>
    </lineage>
</organism>
<reference evidence="3 4" key="1">
    <citation type="submission" date="2017-04" db="EMBL/GenBank/DDBJ databases">
        <title>A new member of the family Flavobacteriaceae isolated from ascidians.</title>
        <authorList>
            <person name="Chen L."/>
        </authorList>
    </citation>
    <scope>NUCLEOTIDE SEQUENCE [LARGE SCALE GENOMIC DNA]</scope>
    <source>
        <strain evidence="3 4">HQA918</strain>
    </source>
</reference>
<comment type="caution">
    <text evidence="3">The sequence shown here is derived from an EMBL/GenBank/DDBJ whole genome shotgun (WGS) entry which is preliminary data.</text>
</comment>
<dbReference type="EMBL" id="NBWU01000002">
    <property type="protein sequence ID" value="PCE65058.1"/>
    <property type="molecule type" value="Genomic_DNA"/>
</dbReference>
<protein>
    <submittedName>
        <fullName evidence="3">Sulfurtransferase</fullName>
    </submittedName>
</protein>
<evidence type="ECO:0000259" key="2">
    <source>
        <dbReference type="Pfam" id="PF11127"/>
    </source>
</evidence>
<dbReference type="AlphaFoldDB" id="A0A2A4GAP7"/>
<feature type="domain" description="Inner membrane protein YgaP-like transmembrane" evidence="2">
    <location>
        <begin position="11"/>
        <end position="64"/>
    </location>
</feature>
<dbReference type="InterPro" id="IPR021309">
    <property type="entry name" value="YgaP-like_TM"/>
</dbReference>
<dbReference type="Proteomes" id="UP000219559">
    <property type="component" value="Unassembled WGS sequence"/>
</dbReference>
<keyword evidence="1" id="KW-0472">Membrane</keyword>
<proteinExistence type="predicted"/>
<name>A0A2A4GAP7_9FLAO</name>
<dbReference type="GO" id="GO:0016740">
    <property type="term" value="F:transferase activity"/>
    <property type="evidence" value="ECO:0007669"/>
    <property type="project" value="UniProtKB-KW"/>
</dbReference>
<sequence>MSQACSTTTPLNRAIKAIAGTFIIISVLLAMFVNENWLWFTLFVGANLLQSSFTKWCLMEDILKKLGVKD</sequence>
<dbReference type="OrthoDB" id="9799383at2"/>